<organism evidence="2">
    <name type="scientific">marine sediment metagenome</name>
    <dbReference type="NCBI Taxonomy" id="412755"/>
    <lineage>
        <taxon>unclassified sequences</taxon>
        <taxon>metagenomes</taxon>
        <taxon>ecological metagenomes</taxon>
    </lineage>
</organism>
<dbReference type="AlphaFoldDB" id="X1HWL8"/>
<name>X1HWL8_9ZZZZ</name>
<dbReference type="InterPro" id="IPR000944">
    <property type="entry name" value="Tscrpt_reg_Rrf2"/>
</dbReference>
<evidence type="ECO:0000313" key="2">
    <source>
        <dbReference type="EMBL" id="GAH74531.1"/>
    </source>
</evidence>
<dbReference type="GO" id="GO:0005829">
    <property type="term" value="C:cytosol"/>
    <property type="evidence" value="ECO:0007669"/>
    <property type="project" value="TreeGrafter"/>
</dbReference>
<gene>
    <name evidence="2" type="ORF">S03H2_51619</name>
</gene>
<feature type="non-terminal residue" evidence="2">
    <location>
        <position position="1"/>
    </location>
</feature>
<dbReference type="EMBL" id="BARU01032758">
    <property type="protein sequence ID" value="GAH74531.1"/>
    <property type="molecule type" value="Genomic_DNA"/>
</dbReference>
<dbReference type="GO" id="GO:0003677">
    <property type="term" value="F:DNA binding"/>
    <property type="evidence" value="ECO:0007669"/>
    <property type="project" value="UniProtKB-KW"/>
</dbReference>
<dbReference type="InterPro" id="IPR036388">
    <property type="entry name" value="WH-like_DNA-bd_sf"/>
</dbReference>
<protein>
    <recommendedName>
        <fullName evidence="3">Rrf2 family transcriptional regulator</fullName>
    </recommendedName>
</protein>
<dbReference type="GO" id="GO:0003700">
    <property type="term" value="F:DNA-binding transcription factor activity"/>
    <property type="evidence" value="ECO:0007669"/>
    <property type="project" value="TreeGrafter"/>
</dbReference>
<comment type="caution">
    <text evidence="2">The sequence shown here is derived from an EMBL/GenBank/DDBJ whole genome shotgun (WGS) entry which is preliminary data.</text>
</comment>
<evidence type="ECO:0008006" key="3">
    <source>
        <dbReference type="Google" id="ProtNLM"/>
    </source>
</evidence>
<evidence type="ECO:0000256" key="1">
    <source>
        <dbReference type="ARBA" id="ARBA00023125"/>
    </source>
</evidence>
<accession>X1HWL8</accession>
<dbReference type="PANTHER" id="PTHR33221:SF5">
    <property type="entry name" value="HTH-TYPE TRANSCRIPTIONAL REGULATOR ISCR"/>
    <property type="match status" value="1"/>
</dbReference>
<dbReference type="Pfam" id="PF02082">
    <property type="entry name" value="Rrf2"/>
    <property type="match status" value="1"/>
</dbReference>
<sequence>GGYTLAKPPSKITLKEIIAALEGSLDLSECIKTPQVCNRASFCVTRELWDEISEKMINTLDSKTLQDLVNKHKNKIKSQPLMYNI</sequence>
<reference evidence="2" key="1">
    <citation type="journal article" date="2014" name="Front. Microbiol.">
        <title>High frequency of phylogenetically diverse reductive dehalogenase-homologous genes in deep subseafloor sedimentary metagenomes.</title>
        <authorList>
            <person name="Kawai M."/>
            <person name="Futagami T."/>
            <person name="Toyoda A."/>
            <person name="Takaki Y."/>
            <person name="Nishi S."/>
            <person name="Hori S."/>
            <person name="Arai W."/>
            <person name="Tsubouchi T."/>
            <person name="Morono Y."/>
            <person name="Uchiyama I."/>
            <person name="Ito T."/>
            <person name="Fujiyama A."/>
            <person name="Inagaki F."/>
            <person name="Takami H."/>
        </authorList>
    </citation>
    <scope>NUCLEOTIDE SEQUENCE</scope>
    <source>
        <strain evidence="2">Expedition CK06-06</strain>
    </source>
</reference>
<keyword evidence="1" id="KW-0238">DNA-binding</keyword>
<proteinExistence type="predicted"/>
<dbReference type="PROSITE" id="PS51197">
    <property type="entry name" value="HTH_RRF2_2"/>
    <property type="match status" value="1"/>
</dbReference>
<dbReference type="SUPFAM" id="SSF46785">
    <property type="entry name" value="Winged helix' DNA-binding domain"/>
    <property type="match status" value="1"/>
</dbReference>
<dbReference type="PANTHER" id="PTHR33221">
    <property type="entry name" value="WINGED HELIX-TURN-HELIX TRANSCRIPTIONAL REGULATOR, RRF2 FAMILY"/>
    <property type="match status" value="1"/>
</dbReference>
<dbReference type="InterPro" id="IPR036390">
    <property type="entry name" value="WH_DNA-bd_sf"/>
</dbReference>
<dbReference type="Gene3D" id="1.10.10.10">
    <property type="entry name" value="Winged helix-like DNA-binding domain superfamily/Winged helix DNA-binding domain"/>
    <property type="match status" value="1"/>
</dbReference>